<proteinExistence type="predicted"/>
<dbReference type="HOGENOM" id="CLU_068050_1_1_4"/>
<dbReference type="InterPro" id="IPR007462">
    <property type="entry name" value="COV1-like"/>
</dbReference>
<keyword evidence="1" id="KW-0812">Transmembrane</keyword>
<evidence type="ECO:0008006" key="4">
    <source>
        <dbReference type="Google" id="ProtNLM"/>
    </source>
</evidence>
<gene>
    <name evidence="2" type="ORF">HMPREF9440_01482</name>
</gene>
<dbReference type="OrthoDB" id="9780267at2"/>
<dbReference type="STRING" id="762967.HMPREF9440_01482"/>
<dbReference type="Pfam" id="PF04367">
    <property type="entry name" value="DUF502"/>
    <property type="match status" value="1"/>
</dbReference>
<organism evidence="2 3">
    <name type="scientific">Sutterella parvirubra YIT 11816</name>
    <dbReference type="NCBI Taxonomy" id="762967"/>
    <lineage>
        <taxon>Bacteria</taxon>
        <taxon>Pseudomonadati</taxon>
        <taxon>Pseudomonadota</taxon>
        <taxon>Betaproteobacteria</taxon>
        <taxon>Burkholderiales</taxon>
        <taxon>Sutterellaceae</taxon>
        <taxon>Sutterella</taxon>
    </lineage>
</organism>
<dbReference type="EMBL" id="AFBQ01000216">
    <property type="protein sequence ID" value="EHY31145.1"/>
    <property type="molecule type" value="Genomic_DNA"/>
</dbReference>
<reference evidence="2 3" key="1">
    <citation type="submission" date="2011-11" db="EMBL/GenBank/DDBJ databases">
        <authorList>
            <person name="Weinstock G."/>
            <person name="Sodergren E."/>
            <person name="Clifton S."/>
            <person name="Fulton L."/>
            <person name="Fulton B."/>
            <person name="Courtney L."/>
            <person name="Fronick C."/>
            <person name="Harrison M."/>
            <person name="Strong C."/>
            <person name="Farmer C."/>
            <person name="Delahaunty K."/>
            <person name="Markovic C."/>
            <person name="Hall O."/>
            <person name="Minx P."/>
            <person name="Tomlinson C."/>
            <person name="Mitreva M."/>
            <person name="Hou S."/>
            <person name="Chen J."/>
            <person name="Wollam A."/>
            <person name="Pepin K.H."/>
            <person name="Johnson M."/>
            <person name="Bhonagiri V."/>
            <person name="Zhang X."/>
            <person name="Suruliraj S."/>
            <person name="Warren W."/>
            <person name="Chinwalla A."/>
            <person name="Mardis E.R."/>
            <person name="Wilson R.K."/>
        </authorList>
    </citation>
    <scope>NUCLEOTIDE SEQUENCE [LARGE SCALE GENOMIC DNA]</scope>
    <source>
        <strain evidence="2 3">YIT 11816</strain>
    </source>
</reference>
<dbReference type="AlphaFoldDB" id="H3KFG5"/>
<dbReference type="RefSeq" id="WP_008542460.1">
    <property type="nucleotide sequence ID" value="NZ_JH604973.1"/>
</dbReference>
<comment type="caution">
    <text evidence="2">The sequence shown here is derived from an EMBL/GenBank/DDBJ whole genome shotgun (WGS) entry which is preliminary data.</text>
</comment>
<dbReference type="Proteomes" id="UP000004956">
    <property type="component" value="Unassembled WGS sequence"/>
</dbReference>
<dbReference type="PANTHER" id="PTHR31876">
    <property type="entry name" value="COV-LIKE PROTEIN 1"/>
    <property type="match status" value="1"/>
</dbReference>
<evidence type="ECO:0000313" key="3">
    <source>
        <dbReference type="Proteomes" id="UP000004956"/>
    </source>
</evidence>
<evidence type="ECO:0000313" key="2">
    <source>
        <dbReference type="EMBL" id="EHY31145.1"/>
    </source>
</evidence>
<name>H3KFG5_9BURK</name>
<dbReference type="PATRIC" id="fig|762967.3.peg.1164"/>
<evidence type="ECO:0000256" key="1">
    <source>
        <dbReference type="SAM" id="Phobius"/>
    </source>
</evidence>
<keyword evidence="1" id="KW-0472">Membrane</keyword>
<keyword evidence="3" id="KW-1185">Reference proteome</keyword>
<dbReference type="PANTHER" id="PTHR31876:SF26">
    <property type="entry name" value="PROTEIN LIKE COV 2"/>
    <property type="match status" value="1"/>
</dbReference>
<feature type="transmembrane region" description="Helical" evidence="1">
    <location>
        <begin position="49"/>
        <end position="74"/>
    </location>
</feature>
<keyword evidence="1" id="KW-1133">Transmembrane helix</keyword>
<protein>
    <recommendedName>
        <fullName evidence="4">DUF502 domain-containing protein</fullName>
    </recommendedName>
</protein>
<accession>H3KFG5</accession>
<sequence length="216" mass="23845">MLKKYFSAGLLLWIPLAVTLWVLETIIRWSDSFLALLPPPYHPDTILGVHIPGVGLVLAASIVLVTGILVANYFGQWVVRLWERFLERIPVVRPLYSGAKKIAATLLSDQTDSFKEVVLVEFPLPDRWTLAFIVSHPEGPATEPLGRDDLVTVYVPTAPNPTSGYVLMLPKSAIRRTNVSVDQAFKFHLSLGVMIPEPAPEQKAEAESTDKPAPLA</sequence>